<organism evidence="1">
    <name type="scientific">Picea glauca</name>
    <name type="common">White spruce</name>
    <name type="synonym">Pinus glauca</name>
    <dbReference type="NCBI Taxonomy" id="3330"/>
    <lineage>
        <taxon>Eukaryota</taxon>
        <taxon>Viridiplantae</taxon>
        <taxon>Streptophyta</taxon>
        <taxon>Embryophyta</taxon>
        <taxon>Tracheophyta</taxon>
        <taxon>Spermatophyta</taxon>
        <taxon>Pinopsida</taxon>
        <taxon>Pinidae</taxon>
        <taxon>Conifers I</taxon>
        <taxon>Pinales</taxon>
        <taxon>Pinaceae</taxon>
        <taxon>Picea</taxon>
    </lineage>
</organism>
<geneLocation type="mitochondrion" evidence="1"/>
<proteinExistence type="predicted"/>
<keyword evidence="1" id="KW-0496">Mitochondrion</keyword>
<name>A0A101M429_PICGL</name>
<dbReference type="AlphaFoldDB" id="A0A101M429"/>
<comment type="caution">
    <text evidence="1">The sequence shown here is derived from an EMBL/GenBank/DDBJ whole genome shotgun (WGS) entry which is preliminary data.</text>
</comment>
<dbReference type="EMBL" id="LKAM01000001">
    <property type="protein sequence ID" value="KUM50696.1"/>
    <property type="molecule type" value="Genomic_DNA"/>
</dbReference>
<protein>
    <submittedName>
        <fullName evidence="1">Uncharacterized protein</fullName>
    </submittedName>
</protein>
<accession>A0A101M429</accession>
<sequence>MQRSRRRWKSGWLWKNVWLGARSVRIDVLKEGQNGHGADPVPDWEKLFHVHVRDSISVLAQPGEGSLVLSTSRAESDPAQSERN</sequence>
<reference evidence="1" key="1">
    <citation type="journal article" date="2015" name="Genome Biol. Evol.">
        <title>Organellar Genomes of White Spruce (Picea glauca): Assembly and Annotation.</title>
        <authorList>
            <person name="Jackman S.D."/>
            <person name="Warren R.L."/>
            <person name="Gibb E.A."/>
            <person name="Vandervalk B.P."/>
            <person name="Mohamadi H."/>
            <person name="Chu J."/>
            <person name="Raymond A."/>
            <person name="Pleasance S."/>
            <person name="Coope R."/>
            <person name="Wildung M.R."/>
            <person name="Ritland C.E."/>
            <person name="Bousquet J."/>
            <person name="Jones S.J."/>
            <person name="Bohlmann J."/>
            <person name="Birol I."/>
        </authorList>
    </citation>
    <scope>NUCLEOTIDE SEQUENCE [LARGE SCALE GENOMIC DNA]</scope>
    <source>
        <tissue evidence="1">Flushing bud</tissue>
    </source>
</reference>
<evidence type="ECO:0000313" key="1">
    <source>
        <dbReference type="EMBL" id="KUM50696.1"/>
    </source>
</evidence>
<gene>
    <name evidence="1" type="ORF">ABT39_MTgene540</name>
</gene>